<dbReference type="RefSeq" id="WP_175270347.1">
    <property type="nucleotide sequence ID" value="NZ_JABFCR010000062.1"/>
</dbReference>
<dbReference type="Proteomes" id="UP000566071">
    <property type="component" value="Unassembled WGS sequence"/>
</dbReference>
<comment type="caution">
    <text evidence="2">The sequence shown here is derived from an EMBL/GenBank/DDBJ whole genome shotgun (WGS) entry which is preliminary data.</text>
</comment>
<accession>A0ABX1W3H4</accession>
<feature type="chain" id="PRO_5047386646" evidence="1">
    <location>
        <begin position="23"/>
        <end position="87"/>
    </location>
</feature>
<protein>
    <submittedName>
        <fullName evidence="2">Uncharacterized protein</fullName>
    </submittedName>
</protein>
<name>A0ABX1W3H4_9SPHI</name>
<keyword evidence="1" id="KW-0732">Signal</keyword>
<proteinExistence type="predicted"/>
<sequence>MKTLKLTIAAVILACTFRAASAQVRVGVHIGTPPPRHEVVVVHRPVQRQVIVRHEPVRRAYYRHEYRRPVYHHNTYVRHERVVRRHY</sequence>
<evidence type="ECO:0000313" key="2">
    <source>
        <dbReference type="EMBL" id="NNU34675.1"/>
    </source>
</evidence>
<feature type="signal peptide" evidence="1">
    <location>
        <begin position="1"/>
        <end position="22"/>
    </location>
</feature>
<evidence type="ECO:0000313" key="3">
    <source>
        <dbReference type="Proteomes" id="UP000566071"/>
    </source>
</evidence>
<keyword evidence="3" id="KW-1185">Reference proteome</keyword>
<reference evidence="2 3" key="1">
    <citation type="submission" date="2020-05" db="EMBL/GenBank/DDBJ databases">
        <authorList>
            <person name="Khan S.A."/>
            <person name="Jeon C.O."/>
            <person name="Chun B.H."/>
        </authorList>
    </citation>
    <scope>NUCLEOTIDE SEQUENCE [LARGE SCALE GENOMIC DNA]</scope>
    <source>
        <strain evidence="2 3">S1162</strain>
    </source>
</reference>
<organism evidence="2 3">
    <name type="scientific">Mucilaginibacter humi</name>
    <dbReference type="NCBI Taxonomy" id="2732510"/>
    <lineage>
        <taxon>Bacteria</taxon>
        <taxon>Pseudomonadati</taxon>
        <taxon>Bacteroidota</taxon>
        <taxon>Sphingobacteriia</taxon>
        <taxon>Sphingobacteriales</taxon>
        <taxon>Sphingobacteriaceae</taxon>
        <taxon>Mucilaginibacter</taxon>
    </lineage>
</organism>
<gene>
    <name evidence="2" type="ORF">HK413_12495</name>
</gene>
<dbReference type="EMBL" id="JABFCR010000062">
    <property type="protein sequence ID" value="NNU34675.1"/>
    <property type="molecule type" value="Genomic_DNA"/>
</dbReference>
<evidence type="ECO:0000256" key="1">
    <source>
        <dbReference type="SAM" id="SignalP"/>
    </source>
</evidence>